<keyword evidence="3 10" id="KW-0227">DNA damage</keyword>
<evidence type="ECO:0000313" key="13">
    <source>
        <dbReference type="Proteomes" id="UP000014500"/>
    </source>
</evidence>
<dbReference type="FunFam" id="3.30.70.2610:FF:000001">
    <property type="entry name" value="General transcription factor IIH subunit 4"/>
    <property type="match status" value="1"/>
</dbReference>
<evidence type="ECO:0000313" key="12">
    <source>
        <dbReference type="EnsemblMetazoa" id="SMAR005212-PA"/>
    </source>
</evidence>
<evidence type="ECO:0000256" key="8">
    <source>
        <dbReference type="ARBA" id="ARBA00064576"/>
    </source>
</evidence>
<dbReference type="Pfam" id="PF03849">
    <property type="entry name" value="Tfb2"/>
    <property type="match status" value="2"/>
</dbReference>
<dbReference type="GO" id="GO:0000439">
    <property type="term" value="C:transcription factor TFIIH core complex"/>
    <property type="evidence" value="ECO:0007669"/>
    <property type="project" value="InterPro"/>
</dbReference>
<reference evidence="13" key="1">
    <citation type="submission" date="2011-05" db="EMBL/GenBank/DDBJ databases">
        <authorList>
            <person name="Richards S.R."/>
            <person name="Qu J."/>
            <person name="Jiang H."/>
            <person name="Jhangiani S.N."/>
            <person name="Agravi P."/>
            <person name="Goodspeed R."/>
            <person name="Gross S."/>
            <person name="Mandapat C."/>
            <person name="Jackson L."/>
            <person name="Mathew T."/>
            <person name="Pu L."/>
            <person name="Thornton R."/>
            <person name="Saada N."/>
            <person name="Wilczek-Boney K.B."/>
            <person name="Lee S."/>
            <person name="Kovar C."/>
            <person name="Wu Y."/>
            <person name="Scherer S.E."/>
            <person name="Worley K.C."/>
            <person name="Muzny D.M."/>
            <person name="Gibbs R."/>
        </authorList>
    </citation>
    <scope>NUCLEOTIDE SEQUENCE</scope>
    <source>
        <strain evidence="13">Brora</strain>
    </source>
</reference>
<evidence type="ECO:0000256" key="7">
    <source>
        <dbReference type="ARBA" id="ARBA00023242"/>
    </source>
</evidence>
<evidence type="ECO:0000256" key="9">
    <source>
        <dbReference type="ARBA" id="ARBA00070130"/>
    </source>
</evidence>
<dbReference type="HOGENOM" id="CLU_027280_4_0_1"/>
<dbReference type="Proteomes" id="UP000014500">
    <property type="component" value="Unassembled WGS sequence"/>
</dbReference>
<comment type="function">
    <text evidence="10">Component of the general transcription and DNA repair factor IIH (TFIIH) core complex which is involved in general and transcription-coupled nucleotide excision repair (NER) of damaged DNA.</text>
</comment>
<dbReference type="InterPro" id="IPR004598">
    <property type="entry name" value="TFIIH_p52/Tfb2"/>
</dbReference>
<protein>
    <recommendedName>
        <fullName evidence="9 10">General transcription factor IIH subunit 4</fullName>
    </recommendedName>
</protein>
<evidence type="ECO:0000256" key="4">
    <source>
        <dbReference type="ARBA" id="ARBA00023015"/>
    </source>
</evidence>
<keyword evidence="7 10" id="KW-0539">Nucleus</keyword>
<organism evidence="12 13">
    <name type="scientific">Strigamia maritima</name>
    <name type="common">European centipede</name>
    <name type="synonym">Geophilus maritimus</name>
    <dbReference type="NCBI Taxonomy" id="126957"/>
    <lineage>
        <taxon>Eukaryota</taxon>
        <taxon>Metazoa</taxon>
        <taxon>Ecdysozoa</taxon>
        <taxon>Arthropoda</taxon>
        <taxon>Myriapoda</taxon>
        <taxon>Chilopoda</taxon>
        <taxon>Pleurostigmophora</taxon>
        <taxon>Geophilomorpha</taxon>
        <taxon>Linotaeniidae</taxon>
        <taxon>Strigamia</taxon>
    </lineage>
</organism>
<evidence type="ECO:0000256" key="3">
    <source>
        <dbReference type="ARBA" id="ARBA00022763"/>
    </source>
</evidence>
<proteinExistence type="inferred from homology"/>
<keyword evidence="6 10" id="KW-0234">DNA repair</keyword>
<dbReference type="InterPro" id="IPR040662">
    <property type="entry name" value="Tfb2_C"/>
</dbReference>
<dbReference type="PhylomeDB" id="T1IVL1"/>
<dbReference type="GO" id="GO:0001671">
    <property type="term" value="F:ATPase activator activity"/>
    <property type="evidence" value="ECO:0007669"/>
    <property type="project" value="InterPro"/>
</dbReference>
<dbReference type="eggNOG" id="KOG3471">
    <property type="taxonomic scope" value="Eukaryota"/>
</dbReference>
<dbReference type="GO" id="GO:0006289">
    <property type="term" value="P:nucleotide-excision repair"/>
    <property type="evidence" value="ECO:0007669"/>
    <property type="project" value="InterPro"/>
</dbReference>
<comment type="similarity">
    <text evidence="2 10">Belongs to the TFB2 family.</text>
</comment>
<evidence type="ECO:0000256" key="1">
    <source>
        <dbReference type="ARBA" id="ARBA00004123"/>
    </source>
</evidence>
<dbReference type="AlphaFoldDB" id="T1IVL1"/>
<evidence type="ECO:0000256" key="6">
    <source>
        <dbReference type="ARBA" id="ARBA00023204"/>
    </source>
</evidence>
<dbReference type="EMBL" id="AFFK01019724">
    <property type="status" value="NOT_ANNOTATED_CDS"/>
    <property type="molecule type" value="Genomic_DNA"/>
</dbReference>
<dbReference type="GO" id="GO:0006366">
    <property type="term" value="P:transcription by RNA polymerase II"/>
    <property type="evidence" value="ECO:0007669"/>
    <property type="project" value="UniProtKB-ARBA"/>
</dbReference>
<dbReference type="PANTHER" id="PTHR13152:SF0">
    <property type="entry name" value="GENERAL TRANSCRIPTION FACTOR IIH SUBUNIT 4"/>
    <property type="match status" value="1"/>
</dbReference>
<evidence type="ECO:0000256" key="10">
    <source>
        <dbReference type="RuleBase" id="RU364024"/>
    </source>
</evidence>
<dbReference type="PANTHER" id="PTHR13152">
    <property type="entry name" value="TFIIH, POLYPEPTIDE 4"/>
    <property type="match status" value="1"/>
</dbReference>
<dbReference type="GO" id="GO:0003690">
    <property type="term" value="F:double-stranded DNA binding"/>
    <property type="evidence" value="ECO:0007669"/>
    <property type="project" value="TreeGrafter"/>
</dbReference>
<accession>T1IVL1</accession>
<comment type="subunit">
    <text evidence="8">Component of the 7-subunit TFIIH core complex composed of XPB/ERCC3, XPD/ERCC2, GTF2H1, GTF2H2, GTF2H3, GTF2H4 and GTF2H5, which is active in NER. The core complex associates with the 3-subunit CDK-activating kinase (CAK) module composed of CCNH/cyclin H, CDK7 and MNAT1 to form the 10-subunit holoenzyme (holo-TFIIH) active in transcription. Part of TBP-based Pol II pre-initiation complex (PIC), in which Pol II core assembles with general transcription factors and other specific initiation factors including GTF2E1, GTF2E2, GTF2F1, GTF2F2, TCEA1, ERCC2, ERCC3, GTF2H2, GTF2H3, GTF2H4, GTF2H5, GTF2A1, GTF2A2, GTF2B and TBP; this large multi-subunit PIC complex mediates DNA unwinding and targets Pol II core to the transcription start site where the first phosphodiester bond forms.</text>
</comment>
<evidence type="ECO:0000259" key="11">
    <source>
        <dbReference type="Pfam" id="PF18307"/>
    </source>
</evidence>
<dbReference type="OMA" id="KGFIIIE"/>
<reference evidence="12" key="2">
    <citation type="submission" date="2015-02" db="UniProtKB">
        <authorList>
            <consortium name="EnsemblMetazoa"/>
        </authorList>
    </citation>
    <scope>IDENTIFICATION</scope>
</reference>
<keyword evidence="4 10" id="KW-0805">Transcription regulation</keyword>
<dbReference type="GO" id="GO:0005675">
    <property type="term" value="C:transcription factor TFIIH holo complex"/>
    <property type="evidence" value="ECO:0007669"/>
    <property type="project" value="TreeGrafter"/>
</dbReference>
<sequence>MATGVAASKISVKNLHDYLKTLSPAVLDKLYNHPATSLAVFRELPELAQQYIVRLLFVEQPITQAVVTSWVNPQYYKEHQASVQALKNLQLWSEVSMPGGLPGWLLHGTFRKNTKTALLGGGKPWSTTASLEPDKYAKDITFLDKYAMERWEAILHYMVGGTQPTEGISGDTAAILIHAGLMKSEEDSATPVITSDGFQFLLMETCSQVWYFMLQYLDTVESRNLNLVDCLSFVFQLSFSMLGKDYTTEGMNESMLGIWPRISKKDAYLQKALVALFSESLYSVANANIGIITRDSVRQALRSGITADQIITFLRTHAHPEQLKQTPVIPSVITDQIKLWELERDRFRFTDGVLYSQFLSQEDFECLRNYAQDLGVLVWESTPKRVMIVSRAGHDDVKRFWKRQKNS</sequence>
<dbReference type="Gene3D" id="3.30.70.2610">
    <property type="match status" value="1"/>
</dbReference>
<evidence type="ECO:0000256" key="5">
    <source>
        <dbReference type="ARBA" id="ARBA00023163"/>
    </source>
</evidence>
<feature type="domain" description="Transcription factor Tfb2 C-terminal" evidence="11">
    <location>
        <begin position="335"/>
        <end position="402"/>
    </location>
</feature>
<keyword evidence="13" id="KW-1185">Reference proteome</keyword>
<dbReference type="STRING" id="126957.T1IVL1"/>
<evidence type="ECO:0000256" key="2">
    <source>
        <dbReference type="ARBA" id="ARBA00007132"/>
    </source>
</evidence>
<keyword evidence="5 10" id="KW-0804">Transcription</keyword>
<comment type="subcellular location">
    <subcellularLocation>
        <location evidence="1 10">Nucleus</location>
    </subcellularLocation>
</comment>
<dbReference type="Pfam" id="PF18307">
    <property type="entry name" value="Tfb2_C"/>
    <property type="match status" value="1"/>
</dbReference>
<dbReference type="EnsemblMetazoa" id="SMAR005212-RA">
    <property type="protein sequence ID" value="SMAR005212-PA"/>
    <property type="gene ID" value="SMAR005212"/>
</dbReference>
<name>T1IVL1_STRMM</name>